<dbReference type="Pfam" id="PF11184">
    <property type="entry name" value="DUF2969"/>
    <property type="match status" value="1"/>
</dbReference>
<organism evidence="1 2">
    <name type="scientific">Vagococcus vulneris</name>
    <dbReference type="NCBI Taxonomy" id="1977869"/>
    <lineage>
        <taxon>Bacteria</taxon>
        <taxon>Bacillati</taxon>
        <taxon>Bacillota</taxon>
        <taxon>Bacilli</taxon>
        <taxon>Lactobacillales</taxon>
        <taxon>Enterococcaceae</taxon>
        <taxon>Vagococcus</taxon>
    </lineage>
</organism>
<dbReference type="Proteomes" id="UP000287857">
    <property type="component" value="Unassembled WGS sequence"/>
</dbReference>
<accession>A0A430A1E6</accession>
<protein>
    <recommendedName>
        <fullName evidence="3">DUF2969 domain-containing protein</fullName>
    </recommendedName>
</protein>
<dbReference type="OrthoDB" id="2200022at2"/>
<comment type="caution">
    <text evidence="1">The sequence shown here is derived from an EMBL/GenBank/DDBJ whole genome shotgun (WGS) entry which is preliminary data.</text>
</comment>
<reference evidence="1 2" key="1">
    <citation type="submission" date="2017-05" db="EMBL/GenBank/DDBJ databases">
        <title>Vagococcus spp. assemblies.</title>
        <authorList>
            <person name="Gulvik C.A."/>
        </authorList>
    </citation>
    <scope>NUCLEOTIDE SEQUENCE [LARGE SCALE GENOMIC DNA]</scope>
    <source>
        <strain evidence="1 2">SS1995</strain>
    </source>
</reference>
<evidence type="ECO:0000313" key="2">
    <source>
        <dbReference type="Proteomes" id="UP000287857"/>
    </source>
</evidence>
<gene>
    <name evidence="1" type="ORF">CBF37_02510</name>
</gene>
<keyword evidence="2" id="KW-1185">Reference proteome</keyword>
<dbReference type="EMBL" id="NGJS01000002">
    <property type="protein sequence ID" value="RSU00187.1"/>
    <property type="molecule type" value="Genomic_DNA"/>
</dbReference>
<sequence length="90" mass="10216">MLFSMRMIKKGCIDVKKNKDIEVELNEITKQKDGEVITCYQLVAGKKVIGTIEPVGESKYQAIGESSYKVTTKSVDDACEELIKYWNLHN</sequence>
<evidence type="ECO:0008006" key="3">
    <source>
        <dbReference type="Google" id="ProtNLM"/>
    </source>
</evidence>
<name>A0A430A1E6_9ENTE</name>
<evidence type="ECO:0000313" key="1">
    <source>
        <dbReference type="EMBL" id="RSU00187.1"/>
    </source>
</evidence>
<dbReference type="AlphaFoldDB" id="A0A430A1E6"/>
<proteinExistence type="predicted"/>
<dbReference type="InterPro" id="IPR021351">
    <property type="entry name" value="DUF2969"/>
</dbReference>